<protein>
    <submittedName>
        <fullName evidence="2">Uncharacterized protein</fullName>
    </submittedName>
</protein>
<sequence>MSALSRGKIDYHQYINSEEWRSKHPGFLAAANYQCSAFPWCKVGKGAHYRCHHVSYANLGNEKYWWDVLCLSPFAHKHIVHGILSGYKRPSEQDYYPNRSQSLFHSYCRLPVPAKYAVMVFLFALAGYLGAGELGMAAGMLIVVLVLR</sequence>
<dbReference type="Proteomes" id="UP001476950">
    <property type="component" value="Unassembled WGS sequence"/>
</dbReference>
<organism evidence="2 3">
    <name type="scientific">Stenomitos frigidus AS-A4</name>
    <dbReference type="NCBI Taxonomy" id="2933935"/>
    <lineage>
        <taxon>Bacteria</taxon>
        <taxon>Bacillati</taxon>
        <taxon>Cyanobacteriota</taxon>
        <taxon>Cyanophyceae</taxon>
        <taxon>Leptolyngbyales</taxon>
        <taxon>Leptolyngbyaceae</taxon>
        <taxon>Stenomitos</taxon>
    </lineage>
</organism>
<proteinExistence type="predicted"/>
<evidence type="ECO:0000313" key="2">
    <source>
        <dbReference type="EMBL" id="MEP1057687.1"/>
    </source>
</evidence>
<keyword evidence="1" id="KW-0472">Membrane</keyword>
<comment type="caution">
    <text evidence="2">The sequence shown here is derived from an EMBL/GenBank/DDBJ whole genome shotgun (WGS) entry which is preliminary data.</text>
</comment>
<name>A0ABV0KEM8_9CYAN</name>
<evidence type="ECO:0000256" key="1">
    <source>
        <dbReference type="SAM" id="Phobius"/>
    </source>
</evidence>
<accession>A0ABV0KEM8</accession>
<keyword evidence="1" id="KW-1133">Transmembrane helix</keyword>
<evidence type="ECO:0000313" key="3">
    <source>
        <dbReference type="Proteomes" id="UP001476950"/>
    </source>
</evidence>
<feature type="transmembrane region" description="Helical" evidence="1">
    <location>
        <begin position="116"/>
        <end position="147"/>
    </location>
</feature>
<gene>
    <name evidence="2" type="ORF">NDI38_04495</name>
</gene>
<dbReference type="RefSeq" id="WP_190450708.1">
    <property type="nucleotide sequence ID" value="NZ_JAMPLM010000002.1"/>
</dbReference>
<keyword evidence="3" id="KW-1185">Reference proteome</keyword>
<dbReference type="EMBL" id="JAMPLM010000002">
    <property type="protein sequence ID" value="MEP1057687.1"/>
    <property type="molecule type" value="Genomic_DNA"/>
</dbReference>
<keyword evidence="1" id="KW-0812">Transmembrane</keyword>
<reference evidence="2 3" key="1">
    <citation type="submission" date="2022-04" db="EMBL/GenBank/DDBJ databases">
        <title>Positive selection, recombination, and allopatry shape intraspecific diversity of widespread and dominant cyanobacteria.</title>
        <authorList>
            <person name="Wei J."/>
            <person name="Shu W."/>
            <person name="Hu C."/>
        </authorList>
    </citation>
    <scope>NUCLEOTIDE SEQUENCE [LARGE SCALE GENOMIC DNA]</scope>
    <source>
        <strain evidence="2 3">AS-A4</strain>
    </source>
</reference>